<evidence type="ECO:0000256" key="13">
    <source>
        <dbReference type="SAM" id="MobiDB-lite"/>
    </source>
</evidence>
<keyword evidence="7" id="KW-0238">DNA-binding</keyword>
<proteinExistence type="inferred from homology"/>
<keyword evidence="5" id="KW-0805">Transcription regulation</keyword>
<dbReference type="InterPro" id="IPR036390">
    <property type="entry name" value="WH_DNA-bd_sf"/>
</dbReference>
<keyword evidence="9" id="KW-0539">Nucleus</keyword>
<feature type="repeat" description="PPR" evidence="10">
    <location>
        <begin position="562"/>
        <end position="596"/>
    </location>
</feature>
<comment type="subcellular location">
    <subcellularLocation>
        <location evidence="1">Nucleus</location>
    </subcellularLocation>
</comment>
<dbReference type="PRINTS" id="PR00056">
    <property type="entry name" value="HSFDOMAIN"/>
</dbReference>
<organism evidence="15 16">
    <name type="scientific">Clitoria ternatea</name>
    <name type="common">Butterfly pea</name>
    <dbReference type="NCBI Taxonomy" id="43366"/>
    <lineage>
        <taxon>Eukaryota</taxon>
        <taxon>Viridiplantae</taxon>
        <taxon>Streptophyta</taxon>
        <taxon>Embryophyta</taxon>
        <taxon>Tracheophyta</taxon>
        <taxon>Spermatophyta</taxon>
        <taxon>Magnoliopsida</taxon>
        <taxon>eudicotyledons</taxon>
        <taxon>Gunneridae</taxon>
        <taxon>Pentapetalae</taxon>
        <taxon>rosids</taxon>
        <taxon>fabids</taxon>
        <taxon>Fabales</taxon>
        <taxon>Fabaceae</taxon>
        <taxon>Papilionoideae</taxon>
        <taxon>50 kb inversion clade</taxon>
        <taxon>NPAAA clade</taxon>
        <taxon>indigoferoid/millettioid clade</taxon>
        <taxon>Phaseoleae</taxon>
        <taxon>Clitoria</taxon>
    </lineage>
</organism>
<evidence type="ECO:0000256" key="6">
    <source>
        <dbReference type="ARBA" id="ARBA00023016"/>
    </source>
</evidence>
<dbReference type="PANTHER" id="PTHR10015:SF325">
    <property type="entry name" value="HEAT STRESS TRANSCRIPTION FACTOR A-8"/>
    <property type="match status" value="1"/>
</dbReference>
<dbReference type="PROSITE" id="PS00434">
    <property type="entry name" value="HSF_DOMAIN"/>
    <property type="match status" value="1"/>
</dbReference>
<feature type="coiled-coil region" evidence="12">
    <location>
        <begin position="148"/>
        <end position="175"/>
    </location>
</feature>
<name>A0AAN9KMC1_CLITE</name>
<dbReference type="Gene3D" id="1.25.40.10">
    <property type="entry name" value="Tetratricopeptide repeat domain"/>
    <property type="match status" value="3"/>
</dbReference>
<dbReference type="InterPro" id="IPR011990">
    <property type="entry name" value="TPR-like_helical_dom_sf"/>
</dbReference>
<dbReference type="SMART" id="SM00415">
    <property type="entry name" value="HSF"/>
    <property type="match status" value="1"/>
</dbReference>
<evidence type="ECO:0000256" key="3">
    <source>
        <dbReference type="ARBA" id="ARBA00022553"/>
    </source>
</evidence>
<keyword evidence="6" id="KW-0346">Stress response</keyword>
<dbReference type="GO" id="GO:0000978">
    <property type="term" value="F:RNA polymerase II cis-regulatory region sequence-specific DNA binding"/>
    <property type="evidence" value="ECO:0007669"/>
    <property type="project" value="TreeGrafter"/>
</dbReference>
<dbReference type="InterPro" id="IPR002885">
    <property type="entry name" value="PPR_rpt"/>
</dbReference>
<dbReference type="Pfam" id="PF01535">
    <property type="entry name" value="PPR"/>
    <property type="match status" value="1"/>
</dbReference>
<dbReference type="InterPro" id="IPR000232">
    <property type="entry name" value="HSF_DNA-bd"/>
</dbReference>
<reference evidence="15 16" key="1">
    <citation type="submission" date="2024-01" db="EMBL/GenBank/DDBJ databases">
        <title>The genomes of 5 underutilized Papilionoideae crops provide insights into root nodulation and disease resistance.</title>
        <authorList>
            <person name="Yuan L."/>
        </authorList>
    </citation>
    <scope>NUCLEOTIDE SEQUENCE [LARGE SCALE GENOMIC DNA]</scope>
    <source>
        <strain evidence="15">LY-2023</strain>
        <tissue evidence="15">Leaf</tissue>
    </source>
</reference>
<evidence type="ECO:0000313" key="16">
    <source>
        <dbReference type="Proteomes" id="UP001359559"/>
    </source>
</evidence>
<protein>
    <recommendedName>
        <fullName evidence="14">HSF-type DNA-binding domain-containing protein</fullName>
    </recommendedName>
</protein>
<dbReference type="GO" id="GO:0006357">
    <property type="term" value="P:regulation of transcription by RNA polymerase II"/>
    <property type="evidence" value="ECO:0007669"/>
    <property type="project" value="TreeGrafter"/>
</dbReference>
<comment type="caution">
    <text evidence="15">The sequence shown here is derived from an EMBL/GenBank/DDBJ whole genome shotgun (WGS) entry which is preliminary data.</text>
</comment>
<evidence type="ECO:0000313" key="15">
    <source>
        <dbReference type="EMBL" id="KAK7320097.1"/>
    </source>
</evidence>
<evidence type="ECO:0000256" key="7">
    <source>
        <dbReference type="ARBA" id="ARBA00023125"/>
    </source>
</evidence>
<feature type="domain" description="HSF-type DNA-binding" evidence="14">
    <location>
        <begin position="64"/>
        <end position="88"/>
    </location>
</feature>
<dbReference type="Pfam" id="PF00447">
    <property type="entry name" value="HSF_DNA-bind"/>
    <property type="match status" value="1"/>
</dbReference>
<feature type="repeat" description="PPR" evidence="10">
    <location>
        <begin position="391"/>
        <end position="425"/>
    </location>
</feature>
<keyword evidence="12" id="KW-0175">Coiled coil</keyword>
<dbReference type="NCBIfam" id="TIGR00756">
    <property type="entry name" value="PPR"/>
    <property type="match status" value="4"/>
</dbReference>
<evidence type="ECO:0000256" key="9">
    <source>
        <dbReference type="ARBA" id="ARBA00023242"/>
    </source>
</evidence>
<feature type="region of interest" description="Disordered" evidence="13">
    <location>
        <begin position="1"/>
        <end position="20"/>
    </location>
</feature>
<feature type="repeat" description="PPR" evidence="10">
    <location>
        <begin position="527"/>
        <end position="561"/>
    </location>
</feature>
<keyword evidence="16" id="KW-1185">Reference proteome</keyword>
<dbReference type="PROSITE" id="PS51375">
    <property type="entry name" value="PPR"/>
    <property type="match status" value="4"/>
</dbReference>
<evidence type="ECO:0000256" key="2">
    <source>
        <dbReference type="ARBA" id="ARBA00011233"/>
    </source>
</evidence>
<dbReference type="EMBL" id="JAYKXN010000001">
    <property type="protein sequence ID" value="KAK7320097.1"/>
    <property type="molecule type" value="Genomic_DNA"/>
</dbReference>
<keyword evidence="4" id="KW-0677">Repeat</keyword>
<dbReference type="PANTHER" id="PTHR10015">
    <property type="entry name" value="HEAT SHOCK TRANSCRIPTION FACTOR"/>
    <property type="match status" value="1"/>
</dbReference>
<sequence>MVKSNDNGSGSGSVSGSGSGSVPPFLNKCYEMVNDHNTDSVISWSEGGDSFVISDITEFSVTLLPSFFKHNNFSSFIRQLNIYGFRKIDTDHWEFANENFVRDQKQLLKNIRRRKHPHIADQQKALVQQVNCEEPSQEAPNQGLWNEVENLKSDKNSLTQELVKLQQHQESAENKMLLLSDRLKGMENHQQQMLSFLVMVVQSPGFMVKLLQPKENNWRLAEPGNIMEQDKQDDNCVTSDGVIVKYKPPVGEKRKHVVPLSPAFDKQPEPELLADGLKDLCISSEFLKGLMDEKLCPLETHSPFLLPDLHDDGSWEQLFLGSPFLGNIPDSNNESDSGMENEPAISETPNESSQAFEAMVFEMEKTQECLCEAGMVEDALNVLEKVRFCPLVATWNAVLWGCLKVGRTDLVWMLYKQMMESGVDVETVGLIAGFCKEGQYARVSEMLHIMIAGKCNLDIFTSQEIINGLLKRKNPEGFRVFSYLKDRGYFPDRVMYTTVMKGLCEMGLLGEARNLWFEMIRKGILPNEYSYNVMIHGYCKSGDFVEVRKLLVEMRGRGYAETAVSYSTMISGLCLHGKTDEALSLFEEMSQKKIGWMIFWLFWI</sequence>
<feature type="region of interest" description="Disordered" evidence="13">
    <location>
        <begin position="330"/>
        <end position="349"/>
    </location>
</feature>
<dbReference type="GO" id="GO:0003700">
    <property type="term" value="F:DNA-binding transcription factor activity"/>
    <property type="evidence" value="ECO:0007669"/>
    <property type="project" value="InterPro"/>
</dbReference>
<dbReference type="Gene3D" id="1.10.10.10">
    <property type="entry name" value="Winged helix-like DNA-binding domain superfamily/Winged helix DNA-binding domain"/>
    <property type="match status" value="1"/>
</dbReference>
<dbReference type="GO" id="GO:0005634">
    <property type="term" value="C:nucleus"/>
    <property type="evidence" value="ECO:0007669"/>
    <property type="project" value="UniProtKB-SubCell"/>
</dbReference>
<dbReference type="AlphaFoldDB" id="A0AAN9KMC1"/>
<evidence type="ECO:0000256" key="10">
    <source>
        <dbReference type="PROSITE-ProRule" id="PRU00708"/>
    </source>
</evidence>
<dbReference type="FunFam" id="1.10.10.10:FF:000037">
    <property type="entry name" value="Heat stress transcription factor B-4"/>
    <property type="match status" value="1"/>
</dbReference>
<evidence type="ECO:0000259" key="14">
    <source>
        <dbReference type="PROSITE" id="PS00434"/>
    </source>
</evidence>
<evidence type="ECO:0000256" key="12">
    <source>
        <dbReference type="SAM" id="Coils"/>
    </source>
</evidence>
<keyword evidence="3" id="KW-0597">Phosphoprotein</keyword>
<gene>
    <name evidence="15" type="ORF">RJT34_04828</name>
</gene>
<dbReference type="GO" id="GO:0034605">
    <property type="term" value="P:cellular response to heat"/>
    <property type="evidence" value="ECO:0007669"/>
    <property type="project" value="TreeGrafter"/>
</dbReference>
<dbReference type="SUPFAM" id="SSF46785">
    <property type="entry name" value="Winged helix' DNA-binding domain"/>
    <property type="match status" value="1"/>
</dbReference>
<accession>A0AAN9KMC1</accession>
<feature type="compositionally biased region" description="Gly residues" evidence="13">
    <location>
        <begin position="9"/>
        <end position="19"/>
    </location>
</feature>
<feature type="repeat" description="PPR" evidence="10">
    <location>
        <begin position="492"/>
        <end position="526"/>
    </location>
</feature>
<keyword evidence="8" id="KW-0804">Transcription</keyword>
<dbReference type="Pfam" id="PF13041">
    <property type="entry name" value="PPR_2"/>
    <property type="match status" value="1"/>
</dbReference>
<evidence type="ECO:0000256" key="8">
    <source>
        <dbReference type="ARBA" id="ARBA00023163"/>
    </source>
</evidence>
<evidence type="ECO:0000256" key="11">
    <source>
        <dbReference type="RuleBase" id="RU004020"/>
    </source>
</evidence>
<comment type="subunit">
    <text evidence="2">Homotrimer.</text>
</comment>
<comment type="similarity">
    <text evidence="11">Belongs to the HSF family.</text>
</comment>
<evidence type="ECO:0000256" key="5">
    <source>
        <dbReference type="ARBA" id="ARBA00023015"/>
    </source>
</evidence>
<evidence type="ECO:0000256" key="1">
    <source>
        <dbReference type="ARBA" id="ARBA00004123"/>
    </source>
</evidence>
<dbReference type="InterPro" id="IPR036388">
    <property type="entry name" value="WH-like_DNA-bd_sf"/>
</dbReference>
<dbReference type="Pfam" id="PF12854">
    <property type="entry name" value="PPR_1"/>
    <property type="match status" value="1"/>
</dbReference>
<dbReference type="Proteomes" id="UP001359559">
    <property type="component" value="Unassembled WGS sequence"/>
</dbReference>
<evidence type="ECO:0000256" key="4">
    <source>
        <dbReference type="ARBA" id="ARBA00022737"/>
    </source>
</evidence>